<dbReference type="PANTHER" id="PTHR11266">
    <property type="entry name" value="PEROXISOMAL MEMBRANE PROTEIN 2, PXMP2 MPV17"/>
    <property type="match status" value="1"/>
</dbReference>
<dbReference type="Proteomes" id="UP000006727">
    <property type="component" value="Chromosome 8"/>
</dbReference>
<protein>
    <submittedName>
        <fullName evidence="8 9">Uncharacterized protein</fullName>
    </submittedName>
</protein>
<dbReference type="eggNOG" id="KOG1944">
    <property type="taxonomic scope" value="Eukaryota"/>
</dbReference>
<keyword evidence="4 6" id="KW-1133">Transmembrane helix</keyword>
<comment type="similarity">
    <text evidence="2 6">Belongs to the peroxisomal membrane protein PXMP2/4 family.</text>
</comment>
<evidence type="ECO:0000313" key="9">
    <source>
        <dbReference type="EnsemblPlants" id="Pp3c8_1860V3.1"/>
    </source>
</evidence>
<proteinExistence type="inferred from homology"/>
<keyword evidence="3 6" id="KW-0812">Transmembrane</keyword>
<dbReference type="GO" id="GO:0005737">
    <property type="term" value="C:cytoplasm"/>
    <property type="evidence" value="ECO:0000318"/>
    <property type="project" value="GO_Central"/>
</dbReference>
<dbReference type="FunCoup" id="A9RY14">
    <property type="interactions" value="2730"/>
</dbReference>
<reference evidence="8 10" key="1">
    <citation type="journal article" date="2008" name="Science">
        <title>The Physcomitrella genome reveals evolutionary insights into the conquest of land by plants.</title>
        <authorList>
            <person name="Rensing S."/>
            <person name="Lang D."/>
            <person name="Zimmer A."/>
            <person name="Terry A."/>
            <person name="Salamov A."/>
            <person name="Shapiro H."/>
            <person name="Nishiyama T."/>
            <person name="Perroud P.-F."/>
            <person name="Lindquist E."/>
            <person name="Kamisugi Y."/>
            <person name="Tanahashi T."/>
            <person name="Sakakibara K."/>
            <person name="Fujita T."/>
            <person name="Oishi K."/>
            <person name="Shin-I T."/>
            <person name="Kuroki Y."/>
            <person name="Toyoda A."/>
            <person name="Suzuki Y."/>
            <person name="Hashimoto A."/>
            <person name="Yamaguchi K."/>
            <person name="Sugano A."/>
            <person name="Kohara Y."/>
            <person name="Fujiyama A."/>
            <person name="Anterola A."/>
            <person name="Aoki S."/>
            <person name="Ashton N."/>
            <person name="Barbazuk W.B."/>
            <person name="Barker E."/>
            <person name="Bennetzen J."/>
            <person name="Bezanilla M."/>
            <person name="Blankenship R."/>
            <person name="Cho S.H."/>
            <person name="Dutcher S."/>
            <person name="Estelle M."/>
            <person name="Fawcett J.A."/>
            <person name="Gundlach H."/>
            <person name="Hanada K."/>
            <person name="Heyl A."/>
            <person name="Hicks K.A."/>
            <person name="Hugh J."/>
            <person name="Lohr M."/>
            <person name="Mayer K."/>
            <person name="Melkozernov A."/>
            <person name="Murata T."/>
            <person name="Nelson D."/>
            <person name="Pils B."/>
            <person name="Prigge M."/>
            <person name="Reiss B."/>
            <person name="Renner T."/>
            <person name="Rombauts S."/>
            <person name="Rushton P."/>
            <person name="Sanderfoot A."/>
            <person name="Schween G."/>
            <person name="Shiu S.-H."/>
            <person name="Stueber K."/>
            <person name="Theodoulou F.L."/>
            <person name="Tu H."/>
            <person name="Van de Peer Y."/>
            <person name="Verrier P.J."/>
            <person name="Waters E."/>
            <person name="Wood A."/>
            <person name="Yang L."/>
            <person name="Cove D."/>
            <person name="Cuming A."/>
            <person name="Hasebe M."/>
            <person name="Lucas S."/>
            <person name="Mishler D.B."/>
            <person name="Reski R."/>
            <person name="Grigoriev I."/>
            <person name="Quatrano R.S."/>
            <person name="Boore J.L."/>
        </authorList>
    </citation>
    <scope>NUCLEOTIDE SEQUENCE [LARGE SCALE GENOMIC DNA]</scope>
    <source>
        <strain evidence="9 10">cv. Gransden 2004</strain>
    </source>
</reference>
<evidence type="ECO:0000256" key="3">
    <source>
        <dbReference type="ARBA" id="ARBA00022692"/>
    </source>
</evidence>
<evidence type="ECO:0000256" key="7">
    <source>
        <dbReference type="SAM" id="MobiDB-lite"/>
    </source>
</evidence>
<feature type="region of interest" description="Disordered" evidence="7">
    <location>
        <begin position="64"/>
        <end position="112"/>
    </location>
</feature>
<evidence type="ECO:0000256" key="6">
    <source>
        <dbReference type="RuleBase" id="RU363053"/>
    </source>
</evidence>
<dbReference type="Pfam" id="PF04117">
    <property type="entry name" value="Mpv17_PMP22"/>
    <property type="match status" value="1"/>
</dbReference>
<feature type="transmembrane region" description="Helical" evidence="6">
    <location>
        <begin position="165"/>
        <end position="186"/>
    </location>
</feature>
<organism evidence="8">
    <name type="scientific">Physcomitrium patens</name>
    <name type="common">Spreading-leaved earth moss</name>
    <name type="synonym">Physcomitrella patens</name>
    <dbReference type="NCBI Taxonomy" id="3218"/>
    <lineage>
        <taxon>Eukaryota</taxon>
        <taxon>Viridiplantae</taxon>
        <taxon>Streptophyta</taxon>
        <taxon>Embryophyta</taxon>
        <taxon>Bryophyta</taxon>
        <taxon>Bryophytina</taxon>
        <taxon>Bryopsida</taxon>
        <taxon>Funariidae</taxon>
        <taxon>Funariales</taxon>
        <taxon>Funariaceae</taxon>
        <taxon>Physcomitrium</taxon>
    </lineage>
</organism>
<dbReference type="AlphaFoldDB" id="A9RY14"/>
<dbReference type="Gramene" id="Pp3c8_1860V3.1">
    <property type="protein sequence ID" value="Pp3c8_1860V3.1"/>
    <property type="gene ID" value="Pp3c8_1860"/>
</dbReference>
<dbReference type="KEGG" id="ppp:112285849"/>
<dbReference type="OrthoDB" id="430207at2759"/>
<evidence type="ECO:0000313" key="8">
    <source>
        <dbReference type="EMBL" id="PNR49130.1"/>
    </source>
</evidence>
<feature type="transmembrane region" description="Helical" evidence="6">
    <location>
        <begin position="206"/>
        <end position="224"/>
    </location>
</feature>
<dbReference type="GeneID" id="112285849"/>
<dbReference type="InterPro" id="IPR007248">
    <property type="entry name" value="Mpv17_PMP22"/>
</dbReference>
<feature type="compositionally biased region" description="Gly residues" evidence="7">
    <location>
        <begin position="79"/>
        <end position="106"/>
    </location>
</feature>
<dbReference type="HOGENOM" id="CLU_049109_2_0_1"/>
<dbReference type="Gramene" id="Pp3c8_1860V3.2">
    <property type="protein sequence ID" value="Pp3c8_1860V3.2"/>
    <property type="gene ID" value="Pp3c8_1860"/>
</dbReference>
<dbReference type="EMBL" id="ABEU02000008">
    <property type="protein sequence ID" value="PNR49130.1"/>
    <property type="molecule type" value="Genomic_DNA"/>
</dbReference>
<dbReference type="STRING" id="3218.A9RY14"/>
<keyword evidence="5 6" id="KW-0472">Membrane</keyword>
<evidence type="ECO:0000256" key="1">
    <source>
        <dbReference type="ARBA" id="ARBA00004141"/>
    </source>
</evidence>
<evidence type="ECO:0000256" key="4">
    <source>
        <dbReference type="ARBA" id="ARBA00022989"/>
    </source>
</evidence>
<dbReference type="PANTHER" id="PTHR11266:SF80">
    <property type="entry name" value="PEROXISOMAL MEMBRANE PROTEIN 2"/>
    <property type="match status" value="1"/>
</dbReference>
<name>A9RY14_PHYPA</name>
<reference evidence="9" key="3">
    <citation type="submission" date="2020-12" db="UniProtKB">
        <authorList>
            <consortium name="EnsemblPlants"/>
        </authorList>
    </citation>
    <scope>IDENTIFICATION</scope>
</reference>
<dbReference type="PaxDb" id="3218-PP1S35_68V6.1"/>
<evidence type="ECO:0000256" key="2">
    <source>
        <dbReference type="ARBA" id="ARBA00006824"/>
    </source>
</evidence>
<reference evidence="8 10" key="2">
    <citation type="journal article" date="2018" name="Plant J.">
        <title>The Physcomitrella patens chromosome-scale assembly reveals moss genome structure and evolution.</title>
        <authorList>
            <person name="Lang D."/>
            <person name="Ullrich K.K."/>
            <person name="Murat F."/>
            <person name="Fuchs J."/>
            <person name="Jenkins J."/>
            <person name="Haas F.B."/>
            <person name="Piednoel M."/>
            <person name="Gundlach H."/>
            <person name="Van Bel M."/>
            <person name="Meyberg R."/>
            <person name="Vives C."/>
            <person name="Morata J."/>
            <person name="Symeonidi A."/>
            <person name="Hiss M."/>
            <person name="Muchero W."/>
            <person name="Kamisugi Y."/>
            <person name="Saleh O."/>
            <person name="Blanc G."/>
            <person name="Decker E.L."/>
            <person name="van Gessel N."/>
            <person name="Grimwood J."/>
            <person name="Hayes R.D."/>
            <person name="Graham S.W."/>
            <person name="Gunter L.E."/>
            <person name="McDaniel S.F."/>
            <person name="Hoernstein S.N.W."/>
            <person name="Larsson A."/>
            <person name="Li F.W."/>
            <person name="Perroud P.F."/>
            <person name="Phillips J."/>
            <person name="Ranjan P."/>
            <person name="Rokshar D.S."/>
            <person name="Rothfels C.J."/>
            <person name="Schneider L."/>
            <person name="Shu S."/>
            <person name="Stevenson D.W."/>
            <person name="Thummler F."/>
            <person name="Tillich M."/>
            <person name="Villarreal Aguilar J.C."/>
            <person name="Widiez T."/>
            <person name="Wong G.K."/>
            <person name="Wymore A."/>
            <person name="Zhang Y."/>
            <person name="Zimmer A.D."/>
            <person name="Quatrano R.S."/>
            <person name="Mayer K.F.X."/>
            <person name="Goodstein D."/>
            <person name="Casacuberta J.M."/>
            <person name="Vandepoele K."/>
            <person name="Reski R."/>
            <person name="Cuming A.C."/>
            <person name="Tuskan G.A."/>
            <person name="Maumus F."/>
            <person name="Salse J."/>
            <person name="Schmutz J."/>
            <person name="Rensing S.A."/>
        </authorList>
    </citation>
    <scope>NUCLEOTIDE SEQUENCE [LARGE SCALE GENOMIC DNA]</scope>
    <source>
        <strain evidence="9 10">cv. Gransden 2004</strain>
    </source>
</reference>
<keyword evidence="10" id="KW-1185">Reference proteome</keyword>
<sequence>MEAVVAGVGQVQWALAGHLSAEKGLRTGASVRCGYGGVAWGSRPAVRCASERRREEALRVRAVSADGGGGEGNGERFGRGGGGGDNGGNGGDYGGGGRDGSSGGDDAGGRAPESSSGILAWYMDRTQKNPVTTKAITAAILNLLGDIFCQLVIDKSDKVDVKRTAVITFLGFILVGPTLHTWYLALSKVVTATGLTGAGVRLLLDQFLFSPAFVAAFFAALLTLEGRPKDVIPKLKQEWKPTVVANWKLWIPFQFVNFLLVPQNLQVAFANVVALAWNVYLSFASHKEVAIAIPTATVDLEMSPFDEETKE</sequence>
<dbReference type="RefSeq" id="XP_024382895.1">
    <property type="nucleotide sequence ID" value="XM_024527127.2"/>
</dbReference>
<evidence type="ECO:0000313" key="10">
    <source>
        <dbReference type="Proteomes" id="UP000006727"/>
    </source>
</evidence>
<evidence type="ECO:0000256" key="5">
    <source>
        <dbReference type="ARBA" id="ARBA00023136"/>
    </source>
</evidence>
<accession>A9RY14</accession>
<dbReference type="GO" id="GO:0016020">
    <property type="term" value="C:membrane"/>
    <property type="evidence" value="ECO:0007669"/>
    <property type="project" value="UniProtKB-SubCell"/>
</dbReference>
<comment type="subcellular location">
    <subcellularLocation>
        <location evidence="1">Membrane</location>
        <topology evidence="1">Multi-pass membrane protein</topology>
    </subcellularLocation>
</comment>
<dbReference type="EnsemblPlants" id="Pp3c8_1860V3.1">
    <property type="protein sequence ID" value="Pp3c8_1860V3.1"/>
    <property type="gene ID" value="Pp3c8_1860"/>
</dbReference>
<gene>
    <name evidence="9" type="primary">LOC112285849</name>
    <name evidence="8" type="ORF">PHYPA_011026</name>
</gene>
<dbReference type="OMA" id="FFYSVCY"/>
<dbReference type="EnsemblPlants" id="Pp3c8_1860V3.2">
    <property type="protein sequence ID" value="Pp3c8_1860V3.2"/>
    <property type="gene ID" value="Pp3c8_1860"/>
</dbReference>